<protein>
    <recommendedName>
        <fullName evidence="2">SLH domain-containing protein</fullName>
    </recommendedName>
</protein>
<dbReference type="GO" id="GO:0030246">
    <property type="term" value="F:carbohydrate binding"/>
    <property type="evidence" value="ECO:0007669"/>
    <property type="project" value="InterPro"/>
</dbReference>
<feature type="domain" description="SLH" evidence="2">
    <location>
        <begin position="654"/>
        <end position="719"/>
    </location>
</feature>
<evidence type="ECO:0000259" key="2">
    <source>
        <dbReference type="PROSITE" id="PS51272"/>
    </source>
</evidence>
<feature type="compositionally biased region" description="Gly residues" evidence="1">
    <location>
        <begin position="458"/>
        <end position="468"/>
    </location>
</feature>
<dbReference type="Gene3D" id="2.60.40.1120">
    <property type="entry name" value="Carboxypeptidase-like, regulatory domain"/>
    <property type="match status" value="3"/>
</dbReference>
<dbReference type="Proteomes" id="UP000034711">
    <property type="component" value="Unassembled WGS sequence"/>
</dbReference>
<feature type="compositionally biased region" description="Low complexity" evidence="1">
    <location>
        <begin position="437"/>
        <end position="457"/>
    </location>
</feature>
<dbReference type="PROSITE" id="PS51272">
    <property type="entry name" value="SLH"/>
    <property type="match status" value="2"/>
</dbReference>
<dbReference type="Pfam" id="PF00395">
    <property type="entry name" value="SLH"/>
    <property type="match status" value="2"/>
</dbReference>
<dbReference type="InterPro" id="IPR013784">
    <property type="entry name" value="Carb-bd-like_fold"/>
</dbReference>
<evidence type="ECO:0000313" key="4">
    <source>
        <dbReference type="Proteomes" id="UP000034711"/>
    </source>
</evidence>
<name>A0A0G1XMN9_9BACT</name>
<dbReference type="AlphaFoldDB" id="A0A0G1XMN9"/>
<dbReference type="EMBL" id="LCRI01000019">
    <property type="protein sequence ID" value="KKW32563.1"/>
    <property type="molecule type" value="Genomic_DNA"/>
</dbReference>
<evidence type="ECO:0000256" key="1">
    <source>
        <dbReference type="SAM" id="MobiDB-lite"/>
    </source>
</evidence>
<comment type="caution">
    <text evidence="3">The sequence shown here is derived from an EMBL/GenBank/DDBJ whole genome shotgun (WGS) entry which is preliminary data.</text>
</comment>
<feature type="region of interest" description="Disordered" evidence="1">
    <location>
        <begin position="437"/>
        <end position="468"/>
    </location>
</feature>
<dbReference type="SUPFAM" id="SSF49452">
    <property type="entry name" value="Starch-binding domain-like"/>
    <property type="match status" value="1"/>
</dbReference>
<dbReference type="InterPro" id="IPR001119">
    <property type="entry name" value="SLH_dom"/>
</dbReference>
<feature type="domain" description="SLH" evidence="2">
    <location>
        <begin position="508"/>
        <end position="577"/>
    </location>
</feature>
<accession>A0A0G1XMN9</accession>
<organism evidence="3 4">
    <name type="scientific">Candidatus Uhrbacteria bacterium GW2011_GWA2_53_10</name>
    <dbReference type="NCBI Taxonomy" id="1618980"/>
    <lineage>
        <taxon>Bacteria</taxon>
        <taxon>Candidatus Uhriibacteriota</taxon>
    </lineage>
</organism>
<gene>
    <name evidence="3" type="ORF">UY77_C0019G0012</name>
</gene>
<proteinExistence type="predicted"/>
<sequence length="719" mass="74103">MTPLTGITVTAGQTLGNQNLTISAPGTIQVTVGGVADAFVQAMDSSGRGNQTSTNTTAGVYSLNVPAGTYTVKAHSPAYGQIGSQSSVAVTANATTSLTFTTPTPYRITGTVESASNICKNGAAVFFKDATNGRMIDTQTTSTGGYAILLPNGTYAVSVSKSGCTDSAAPSSIIVSGADLSVSARTLNAATSTISGRVTLSSTGITVPTVIMAQNSQGLYAFDEVDTSASGGGDNYSISVTPGTWTVSARSDGYNSSPASVSAVSGSTASSNFSVSAISGYTRRERKTSTLTPNRGGFVRDENIGDGFEINFPAGVLGSSTDSASIATKETTAIATVTPTTTIIGGRGYEITPKDSNGNKITTLSSSDGSSVAVTMPYSESEVSDAGYAEESLVMMVWSEEKQDWSPLSTTVDTTNNTMTANVTHFSTFGVGGTSAAASSSRSSSASSSPSGSNASGGNRGGGGTGGYSMRGTTYSAIREAAGLTTDEQMKTAVVKEGMKLKVKIGGNDVAFSDVPADAWFAGPVAKVLLAGIASGYKDEKGNLKGLYGPADNITYAQIAKMALESAGYTASEDMKGAPPYNESALNHWSYGYIRTAEDLGLTVYTDGGMNVNYPAKRGAVVQTVLEALRIPIKSRQELEKVKNEETGAVTLETIDRYSDLPPNNQYSDAIYTATKLGIITGDTDKDGNRLMTVRPNESVNRAEVAKIFGELMGKGLIK</sequence>
<evidence type="ECO:0000313" key="3">
    <source>
        <dbReference type="EMBL" id="KKW32563.1"/>
    </source>
</evidence>
<dbReference type="Pfam" id="PF13620">
    <property type="entry name" value="CarboxypepD_reg"/>
    <property type="match status" value="1"/>
</dbReference>
<reference evidence="3 4" key="1">
    <citation type="journal article" date="2015" name="Nature">
        <title>rRNA introns, odd ribosomes, and small enigmatic genomes across a large radiation of phyla.</title>
        <authorList>
            <person name="Brown C.T."/>
            <person name="Hug L.A."/>
            <person name="Thomas B.C."/>
            <person name="Sharon I."/>
            <person name="Castelle C.J."/>
            <person name="Singh A."/>
            <person name="Wilkins M.J."/>
            <person name="Williams K.H."/>
            <person name="Banfield J.F."/>
        </authorList>
    </citation>
    <scope>NUCLEOTIDE SEQUENCE [LARGE SCALE GENOMIC DNA]</scope>
</reference>